<dbReference type="Proteomes" id="UP000297910">
    <property type="component" value="Unassembled WGS sequence"/>
</dbReference>
<sequence>MMGPPNLTQKKWRAYCAFRKLDTSGKLAEMQERLRDYIKTKEVRMYSESSSSSNGFVLHLVMPPQAGSGFENGIIFGRTRASVKQIVEEMCDQIKCDITKGYVEKTRNSETEGSDILSQRHSPALSDDATCSSQSGKDWTEEEERISQAVWNYDESKKRRLNFETYTYRLEELCSFTLKDPFVDDGRYIYDSDEGWVDHAPYA</sequence>
<protein>
    <submittedName>
        <fullName evidence="2">Uncharacterized protein</fullName>
    </submittedName>
</protein>
<comment type="caution">
    <text evidence="2">The sequence shown here is derived from an EMBL/GenBank/DDBJ whole genome shotgun (WGS) entry which is preliminary data.</text>
</comment>
<keyword evidence="3" id="KW-1185">Reference proteome</keyword>
<feature type="region of interest" description="Disordered" evidence="1">
    <location>
        <begin position="109"/>
        <end position="140"/>
    </location>
</feature>
<evidence type="ECO:0000313" key="2">
    <source>
        <dbReference type="EMBL" id="TGO23264.1"/>
    </source>
</evidence>
<proteinExistence type="predicted"/>
<evidence type="ECO:0000313" key="3">
    <source>
        <dbReference type="Proteomes" id="UP000297910"/>
    </source>
</evidence>
<gene>
    <name evidence="2" type="ORF">BPAE_0138g00170</name>
</gene>
<name>A0A4Z1FEG1_9HELO</name>
<dbReference type="EMBL" id="PQXI01000138">
    <property type="protein sequence ID" value="TGO23264.1"/>
    <property type="molecule type" value="Genomic_DNA"/>
</dbReference>
<reference evidence="2 3" key="1">
    <citation type="submission" date="2017-12" db="EMBL/GenBank/DDBJ databases">
        <title>Comparative genomics of Botrytis spp.</title>
        <authorList>
            <person name="Valero-Jimenez C.A."/>
            <person name="Tapia P."/>
            <person name="Veloso J."/>
            <person name="Silva-Moreno E."/>
            <person name="Staats M."/>
            <person name="Valdes J.H."/>
            <person name="Van Kan J.A.L."/>
        </authorList>
    </citation>
    <scope>NUCLEOTIDE SEQUENCE [LARGE SCALE GENOMIC DNA]</scope>
    <source>
        <strain evidence="2 3">Bp0003</strain>
    </source>
</reference>
<dbReference type="AlphaFoldDB" id="A0A4Z1FEG1"/>
<organism evidence="2 3">
    <name type="scientific">Botrytis paeoniae</name>
    <dbReference type="NCBI Taxonomy" id="278948"/>
    <lineage>
        <taxon>Eukaryota</taxon>
        <taxon>Fungi</taxon>
        <taxon>Dikarya</taxon>
        <taxon>Ascomycota</taxon>
        <taxon>Pezizomycotina</taxon>
        <taxon>Leotiomycetes</taxon>
        <taxon>Helotiales</taxon>
        <taxon>Sclerotiniaceae</taxon>
        <taxon>Botrytis</taxon>
    </lineage>
</organism>
<evidence type="ECO:0000256" key="1">
    <source>
        <dbReference type="SAM" id="MobiDB-lite"/>
    </source>
</evidence>
<accession>A0A4Z1FEG1</accession>